<comment type="caution">
    <text evidence="1">The sequence shown here is derived from an EMBL/GenBank/DDBJ whole genome shotgun (WGS) entry which is preliminary data.</text>
</comment>
<accession>A0A3M7RZZ0</accession>
<evidence type="ECO:0000313" key="2">
    <source>
        <dbReference type="Proteomes" id="UP000276133"/>
    </source>
</evidence>
<gene>
    <name evidence="1" type="ORF">BpHYR1_031252</name>
</gene>
<name>A0A3M7RZZ0_BRAPC</name>
<evidence type="ECO:0000313" key="1">
    <source>
        <dbReference type="EMBL" id="RNA29052.1"/>
    </source>
</evidence>
<dbReference type="STRING" id="10195.A0A3M7RZZ0"/>
<sequence>MTNNEENKRQGDLKVFQPSELVLNKEIGIESVEDDDEVDDVVETTSKRGIMEKTNKIKSSSIQISLPTHFVLFNDAWQLFHQIELWRNRSYTENYQQKQWNMDPEKSLHNPNLYAIWNSKHYAMKITVDTNPFNSSFFIYTDIGAWRKKHLTNWPDTKFVGKLGQKLRDKILYGQINKLVSKEINLKKDTIQGGFIAGSKSAVQYAANAYYGAHDDLYDKGLFIGKEQTIMNYVTYVKKFEFISKLRTWSIDCSTSYDNWFFYQYFFAHQNQYPCANDKFSLIF</sequence>
<organism evidence="1 2">
    <name type="scientific">Brachionus plicatilis</name>
    <name type="common">Marine rotifer</name>
    <name type="synonym">Brachionus muelleri</name>
    <dbReference type="NCBI Taxonomy" id="10195"/>
    <lineage>
        <taxon>Eukaryota</taxon>
        <taxon>Metazoa</taxon>
        <taxon>Spiralia</taxon>
        <taxon>Gnathifera</taxon>
        <taxon>Rotifera</taxon>
        <taxon>Eurotatoria</taxon>
        <taxon>Monogononta</taxon>
        <taxon>Pseudotrocha</taxon>
        <taxon>Ploima</taxon>
        <taxon>Brachionidae</taxon>
        <taxon>Brachionus</taxon>
    </lineage>
</organism>
<keyword evidence="2" id="KW-1185">Reference proteome</keyword>
<proteinExistence type="predicted"/>
<reference evidence="1 2" key="1">
    <citation type="journal article" date="2018" name="Sci. Rep.">
        <title>Genomic signatures of local adaptation to the degree of environmental predictability in rotifers.</title>
        <authorList>
            <person name="Franch-Gras L."/>
            <person name="Hahn C."/>
            <person name="Garcia-Roger E.M."/>
            <person name="Carmona M.J."/>
            <person name="Serra M."/>
            <person name="Gomez A."/>
        </authorList>
    </citation>
    <scope>NUCLEOTIDE SEQUENCE [LARGE SCALE GENOMIC DNA]</scope>
    <source>
        <strain evidence="1">HYR1</strain>
    </source>
</reference>
<dbReference type="Proteomes" id="UP000276133">
    <property type="component" value="Unassembled WGS sequence"/>
</dbReference>
<dbReference type="OrthoDB" id="411632at2759"/>
<protein>
    <submittedName>
        <fullName evidence="1">Uncharacterized protein</fullName>
    </submittedName>
</protein>
<dbReference type="Pfam" id="PF09612">
    <property type="entry name" value="HtrL_YibB"/>
    <property type="match status" value="1"/>
</dbReference>
<dbReference type="EMBL" id="REGN01002291">
    <property type="protein sequence ID" value="RNA29052.1"/>
    <property type="molecule type" value="Genomic_DNA"/>
</dbReference>
<dbReference type="AlphaFoldDB" id="A0A3M7RZZ0"/>
<dbReference type="InterPro" id="IPR011735">
    <property type="entry name" value="WlaTC/HtrL_glycosyltransf"/>
</dbReference>